<name>D7BBY7_ALLS1</name>
<dbReference type="HOGENOM" id="CLU_1102407_0_0_0"/>
<reference evidence="1 2" key="1">
    <citation type="journal article" date="2010" name="Stand. Genomic Sci.">
        <title>Complete genome sequence of Meiothermus silvanus type strain (VI-R2).</title>
        <authorList>
            <person name="Sikorski J."/>
            <person name="Tindall B.J."/>
            <person name="Lowry S."/>
            <person name="Lucas S."/>
            <person name="Nolan M."/>
            <person name="Copeland A."/>
            <person name="Glavina Del Rio T."/>
            <person name="Tice H."/>
            <person name="Cheng J.F."/>
            <person name="Han C."/>
            <person name="Pitluck S."/>
            <person name="Liolios K."/>
            <person name="Ivanova N."/>
            <person name="Mavromatis K."/>
            <person name="Mikhailova N."/>
            <person name="Pati A."/>
            <person name="Goodwin L."/>
            <person name="Chen A."/>
            <person name="Palaniappan K."/>
            <person name="Land M."/>
            <person name="Hauser L."/>
            <person name="Chang Y.J."/>
            <person name="Jeffries C.D."/>
            <person name="Rohde M."/>
            <person name="Goker M."/>
            <person name="Woyke T."/>
            <person name="Bristow J."/>
            <person name="Eisen J.A."/>
            <person name="Markowitz V."/>
            <person name="Hugenholtz P."/>
            <person name="Kyrpides N.C."/>
            <person name="Klenk H.P."/>
            <person name="Lapidus A."/>
        </authorList>
    </citation>
    <scope>NUCLEOTIDE SEQUENCE [LARGE SCALE GENOMIC DNA]</scope>
    <source>
        <strain evidence="2">ATCC 700542 / DSM 9946 / VI-R2</strain>
    </source>
</reference>
<sequence>MAQSVPIGYGLEEGTQILVFVVPNCAPCESLAALKDFPITFVGRAEQMPYNPYRQDKGDLLARALRIHTAPTLVVLKDGWEVKRITGKINPTPKTLGLLIDAAEAGLLSPQYAMPLALGQPAPAPYQDFTGLLIFGYEGCSWCQREKDTWARLCQQSVRLKIIYSEGKWPEACKGELNTALFSTFGIPGTPTHVYLREGRVVWVDVGYRSDLEEVAQALGAMEVK</sequence>
<dbReference type="STRING" id="526227.Mesil_0871"/>
<dbReference type="SUPFAM" id="SSF52833">
    <property type="entry name" value="Thioredoxin-like"/>
    <property type="match status" value="2"/>
</dbReference>
<keyword evidence="2" id="KW-1185">Reference proteome</keyword>
<proteinExistence type="predicted"/>
<dbReference type="InterPro" id="IPR036249">
    <property type="entry name" value="Thioredoxin-like_sf"/>
</dbReference>
<dbReference type="EMBL" id="CP002042">
    <property type="protein sequence ID" value="ADH62783.1"/>
    <property type="molecule type" value="Genomic_DNA"/>
</dbReference>
<gene>
    <name evidence="1" type="ordered locus">Mesil_0871</name>
</gene>
<evidence type="ECO:0008006" key="3">
    <source>
        <dbReference type="Google" id="ProtNLM"/>
    </source>
</evidence>
<evidence type="ECO:0000313" key="2">
    <source>
        <dbReference type="Proteomes" id="UP000001916"/>
    </source>
</evidence>
<dbReference type="Proteomes" id="UP000001916">
    <property type="component" value="Chromosome"/>
</dbReference>
<dbReference type="eggNOG" id="COG0526">
    <property type="taxonomic scope" value="Bacteria"/>
</dbReference>
<accession>D7BBY7</accession>
<dbReference type="Gene3D" id="3.40.30.10">
    <property type="entry name" value="Glutaredoxin"/>
    <property type="match status" value="2"/>
</dbReference>
<protein>
    <recommendedName>
        <fullName evidence="3">Thioredoxin-like fold domain-containing protein</fullName>
    </recommendedName>
</protein>
<dbReference type="AlphaFoldDB" id="D7BBY7"/>
<evidence type="ECO:0000313" key="1">
    <source>
        <dbReference type="EMBL" id="ADH62783.1"/>
    </source>
</evidence>
<organism evidence="1 2">
    <name type="scientific">Allomeiothermus silvanus (strain ATCC 700542 / DSM 9946 / NBRC 106475 / NCIMB 13440 / VI-R2)</name>
    <name type="common">Thermus silvanus</name>
    <dbReference type="NCBI Taxonomy" id="526227"/>
    <lineage>
        <taxon>Bacteria</taxon>
        <taxon>Thermotogati</taxon>
        <taxon>Deinococcota</taxon>
        <taxon>Deinococci</taxon>
        <taxon>Thermales</taxon>
        <taxon>Thermaceae</taxon>
        <taxon>Allomeiothermus</taxon>
    </lineage>
</organism>
<dbReference type="KEGG" id="msv:Mesil_0871"/>